<keyword evidence="5" id="KW-1185">Reference proteome</keyword>
<feature type="chain" id="PRO_5037171951" evidence="3">
    <location>
        <begin position="24"/>
        <end position="749"/>
    </location>
</feature>
<proteinExistence type="predicted"/>
<evidence type="ECO:0000259" key="4">
    <source>
        <dbReference type="SMART" id="SM00703"/>
    </source>
</evidence>
<feature type="domain" description="Nose resistant-to-fluoxetine protein N-terminal" evidence="4">
    <location>
        <begin position="70"/>
        <end position="227"/>
    </location>
</feature>
<evidence type="ECO:0000256" key="1">
    <source>
        <dbReference type="SAM" id="MobiDB-lite"/>
    </source>
</evidence>
<feature type="transmembrane region" description="Helical" evidence="2">
    <location>
        <begin position="599"/>
        <end position="625"/>
    </location>
</feature>
<dbReference type="AlphaFoldDB" id="A0A914HBL3"/>
<dbReference type="WBParaSite" id="Gr19_v10_g15605.t1">
    <property type="protein sequence ID" value="Gr19_v10_g15605.t1"/>
    <property type="gene ID" value="Gr19_v10_g15605"/>
</dbReference>
<evidence type="ECO:0000313" key="6">
    <source>
        <dbReference type="WBParaSite" id="Gr19_v10_g15605.t1"/>
    </source>
</evidence>
<evidence type="ECO:0000313" key="5">
    <source>
        <dbReference type="Proteomes" id="UP000887572"/>
    </source>
</evidence>
<dbReference type="PANTHER" id="PTHR11161:SF14">
    <property type="entry name" value="NOSE RESISTANT-TO-FLUOXETINE PROTEIN N-TERMINAL DOMAIN-CONTAINING PROTEIN"/>
    <property type="match status" value="1"/>
</dbReference>
<feature type="transmembrane region" description="Helical" evidence="2">
    <location>
        <begin position="481"/>
        <end position="503"/>
    </location>
</feature>
<evidence type="ECO:0000256" key="3">
    <source>
        <dbReference type="SAM" id="SignalP"/>
    </source>
</evidence>
<sequence length="749" mass="84304">MRFLSMLRAILLLLIAIPSPSSACLLCPLHIPPRPKPLDQFRLPSIQKIVHTADTFEWLCQNGSKLDTVSEQCRADVSHLFCSLTQLIRSLRTECPGAAEAPAQCAECRQKNDALYRENKWVLTWIDSLGKMPSGISDGNYHWLGDYEQCQRLRTDGLFNGQYCLLEFLVPDGVLLNAGQCADSLEPLEIVLGICLPANCEQHETRGLVEYVAEHQPIQVQFSNLLQIPNFVSARSMMSRFRCSPSRALPFPALLLLAVCLLWLSLVFAVSLARWFRPSLSLPRPLIALSLQTHLRHALRTIRPPQAPFQAVQGLQCVSAAMLVFGYAQVWVMPFLENIGHHYVLLDSSLAQPMVNYSLYADGLFALGTFQLAHKYALGTAGGNDSLKTRTRLAQLVRVLKRRFLRLLPLYFLCTLTMAFLFAFLGEGPMWSRIDVAQRCERNWPTNLLLVNNLFGYSQTAQFLLLVLLALWLFPRHQTPLLWALSVPSVLSIIFPLAVALLFDTPPTLIPHQMNQSSFGPFANLLFLNPISRAGPFLVGLVAALWVLPRLDHQKHLLRALCPLGSFLIILLMALLLWTPHWLWTRSPHAFNQIVPWSFFSALYAALHRPLWGILLVCWAILLDASRGNAMSSFFCWRCFHPLSKLVLPVLLLAEPIALSLFSSLHRPVHSTLLSTVLTWIGILVCSLIIALLIDTTLTRPIRWICAGGEENDDSDDGISRMNGRKAAEVEEKREKWLDDDEGNNEGRH</sequence>
<feature type="transmembrane region" description="Helical" evidence="2">
    <location>
        <begin position="249"/>
        <end position="276"/>
    </location>
</feature>
<keyword evidence="3" id="KW-0732">Signal</keyword>
<name>A0A914HBL3_GLORO</name>
<feature type="region of interest" description="Disordered" evidence="1">
    <location>
        <begin position="711"/>
        <end position="749"/>
    </location>
</feature>
<feature type="signal peptide" evidence="3">
    <location>
        <begin position="1"/>
        <end position="23"/>
    </location>
</feature>
<feature type="transmembrane region" description="Helical" evidence="2">
    <location>
        <begin position="560"/>
        <end position="579"/>
    </location>
</feature>
<feature type="transmembrane region" description="Helical" evidence="2">
    <location>
        <begin position="404"/>
        <end position="425"/>
    </location>
</feature>
<dbReference type="PANTHER" id="PTHR11161">
    <property type="entry name" value="O-ACYLTRANSFERASE"/>
    <property type="match status" value="1"/>
</dbReference>
<dbReference type="Proteomes" id="UP000887572">
    <property type="component" value="Unplaced"/>
</dbReference>
<organism evidence="5 6">
    <name type="scientific">Globodera rostochiensis</name>
    <name type="common">Golden nematode worm</name>
    <name type="synonym">Heterodera rostochiensis</name>
    <dbReference type="NCBI Taxonomy" id="31243"/>
    <lineage>
        <taxon>Eukaryota</taxon>
        <taxon>Metazoa</taxon>
        <taxon>Ecdysozoa</taxon>
        <taxon>Nematoda</taxon>
        <taxon>Chromadorea</taxon>
        <taxon>Rhabditida</taxon>
        <taxon>Tylenchina</taxon>
        <taxon>Tylenchomorpha</taxon>
        <taxon>Tylenchoidea</taxon>
        <taxon>Heteroderidae</taxon>
        <taxon>Heteroderinae</taxon>
        <taxon>Globodera</taxon>
    </lineage>
</organism>
<dbReference type="InterPro" id="IPR052728">
    <property type="entry name" value="O2_lipid_transport_reg"/>
</dbReference>
<feature type="transmembrane region" description="Helical" evidence="2">
    <location>
        <begin position="646"/>
        <end position="665"/>
    </location>
</feature>
<keyword evidence="2" id="KW-0472">Membrane</keyword>
<dbReference type="InterPro" id="IPR006621">
    <property type="entry name" value="Nose-resist-to-fluoxetine_N"/>
</dbReference>
<protein>
    <submittedName>
        <fullName evidence="6">Nose resistant-to-fluoxetine protein N-terminal domain-containing protein</fullName>
    </submittedName>
</protein>
<feature type="transmembrane region" description="Helical" evidence="2">
    <location>
        <begin position="454"/>
        <end position="474"/>
    </location>
</feature>
<feature type="compositionally biased region" description="Basic and acidic residues" evidence="1">
    <location>
        <begin position="726"/>
        <end position="737"/>
    </location>
</feature>
<evidence type="ECO:0000256" key="2">
    <source>
        <dbReference type="SAM" id="Phobius"/>
    </source>
</evidence>
<keyword evidence="2" id="KW-1133">Transmembrane helix</keyword>
<reference evidence="6" key="1">
    <citation type="submission" date="2022-11" db="UniProtKB">
        <authorList>
            <consortium name="WormBaseParasite"/>
        </authorList>
    </citation>
    <scope>IDENTIFICATION</scope>
</reference>
<dbReference type="Pfam" id="PF20146">
    <property type="entry name" value="NRF"/>
    <property type="match status" value="1"/>
</dbReference>
<feature type="compositionally biased region" description="Acidic residues" evidence="1">
    <location>
        <begin position="738"/>
        <end position="749"/>
    </location>
</feature>
<keyword evidence="2" id="KW-0812">Transmembrane</keyword>
<feature type="transmembrane region" description="Helical" evidence="2">
    <location>
        <begin position="677"/>
        <end position="694"/>
    </location>
</feature>
<dbReference type="SMART" id="SM00703">
    <property type="entry name" value="NRF"/>
    <property type="match status" value="1"/>
</dbReference>
<accession>A0A914HBL3</accession>
<feature type="transmembrane region" description="Helical" evidence="2">
    <location>
        <begin position="523"/>
        <end position="548"/>
    </location>
</feature>